<name>A0A2T2NRC1_CORCC</name>
<dbReference type="PANTHER" id="PTHR24305:SF229">
    <property type="entry name" value="P450, PUTATIVE (EUROFUNG)-RELATED"/>
    <property type="match status" value="1"/>
</dbReference>
<proteinExistence type="predicted"/>
<dbReference type="AlphaFoldDB" id="A0A2T2NRC1"/>
<keyword evidence="3" id="KW-1185">Reference proteome</keyword>
<keyword evidence="1" id="KW-0408">Iron</keyword>
<dbReference type="InterPro" id="IPR050121">
    <property type="entry name" value="Cytochrome_P450_monoxygenase"/>
</dbReference>
<dbReference type="STRING" id="1448308.A0A2T2NRC1"/>
<dbReference type="InterPro" id="IPR036396">
    <property type="entry name" value="Cyt_P450_sf"/>
</dbReference>
<keyword evidence="1" id="KW-0349">Heme</keyword>
<dbReference type="PANTHER" id="PTHR24305">
    <property type="entry name" value="CYTOCHROME P450"/>
    <property type="match status" value="1"/>
</dbReference>
<dbReference type="OrthoDB" id="3934656at2759"/>
<dbReference type="GO" id="GO:0004497">
    <property type="term" value="F:monooxygenase activity"/>
    <property type="evidence" value="ECO:0007669"/>
    <property type="project" value="InterPro"/>
</dbReference>
<dbReference type="Gene3D" id="1.10.630.10">
    <property type="entry name" value="Cytochrome P450"/>
    <property type="match status" value="1"/>
</dbReference>
<dbReference type="SUPFAM" id="SSF48264">
    <property type="entry name" value="Cytochrome P450"/>
    <property type="match status" value="1"/>
</dbReference>
<keyword evidence="1" id="KW-0479">Metal-binding</keyword>
<reference evidence="2 3" key="1">
    <citation type="journal article" date="2018" name="Front. Microbiol.">
        <title>Genome-Wide Analysis of Corynespora cassiicola Leaf Fall Disease Putative Effectors.</title>
        <authorList>
            <person name="Lopez D."/>
            <person name="Ribeiro S."/>
            <person name="Label P."/>
            <person name="Fumanal B."/>
            <person name="Venisse J.S."/>
            <person name="Kohler A."/>
            <person name="de Oliveira R.R."/>
            <person name="Labutti K."/>
            <person name="Lipzen A."/>
            <person name="Lail K."/>
            <person name="Bauer D."/>
            <person name="Ohm R.A."/>
            <person name="Barry K.W."/>
            <person name="Spatafora J."/>
            <person name="Grigoriev I.V."/>
            <person name="Martin F.M."/>
            <person name="Pujade-Renaud V."/>
        </authorList>
    </citation>
    <scope>NUCLEOTIDE SEQUENCE [LARGE SCALE GENOMIC DNA]</scope>
    <source>
        <strain evidence="2 3">Philippines</strain>
    </source>
</reference>
<dbReference type="InterPro" id="IPR001128">
    <property type="entry name" value="Cyt_P450"/>
</dbReference>
<protein>
    <submittedName>
        <fullName evidence="2">Cytochrome P450 oxidoreductase</fullName>
    </submittedName>
</protein>
<gene>
    <name evidence="2" type="ORF">BS50DRAFT_599946</name>
</gene>
<dbReference type="Pfam" id="PF00067">
    <property type="entry name" value="p450"/>
    <property type="match status" value="1"/>
</dbReference>
<accession>A0A2T2NRC1</accession>
<dbReference type="GO" id="GO:0005506">
    <property type="term" value="F:iron ion binding"/>
    <property type="evidence" value="ECO:0007669"/>
    <property type="project" value="InterPro"/>
</dbReference>
<comment type="cofactor">
    <cofactor evidence="1">
        <name>heme</name>
        <dbReference type="ChEBI" id="CHEBI:30413"/>
    </cofactor>
</comment>
<evidence type="ECO:0000313" key="3">
    <source>
        <dbReference type="Proteomes" id="UP000240883"/>
    </source>
</evidence>
<dbReference type="GO" id="GO:0020037">
    <property type="term" value="F:heme binding"/>
    <property type="evidence" value="ECO:0007669"/>
    <property type="project" value="InterPro"/>
</dbReference>
<dbReference type="CDD" id="cd11060">
    <property type="entry name" value="CYP57A1-like"/>
    <property type="match status" value="1"/>
</dbReference>
<organism evidence="2 3">
    <name type="scientific">Corynespora cassiicola Philippines</name>
    <dbReference type="NCBI Taxonomy" id="1448308"/>
    <lineage>
        <taxon>Eukaryota</taxon>
        <taxon>Fungi</taxon>
        <taxon>Dikarya</taxon>
        <taxon>Ascomycota</taxon>
        <taxon>Pezizomycotina</taxon>
        <taxon>Dothideomycetes</taxon>
        <taxon>Pleosporomycetidae</taxon>
        <taxon>Pleosporales</taxon>
        <taxon>Corynesporascaceae</taxon>
        <taxon>Corynespora</taxon>
    </lineage>
</organism>
<dbReference type="PRINTS" id="PR00463">
    <property type="entry name" value="EP450I"/>
</dbReference>
<dbReference type="InterPro" id="IPR002401">
    <property type="entry name" value="Cyt_P450_E_grp-I"/>
</dbReference>
<evidence type="ECO:0000256" key="1">
    <source>
        <dbReference type="PIRSR" id="PIRSR602401-1"/>
    </source>
</evidence>
<evidence type="ECO:0000313" key="2">
    <source>
        <dbReference type="EMBL" id="PSN67943.1"/>
    </source>
</evidence>
<feature type="binding site" description="axial binding residue" evidence="1">
    <location>
        <position position="455"/>
    </location>
    <ligand>
        <name>heme</name>
        <dbReference type="ChEBI" id="CHEBI:30413"/>
    </ligand>
    <ligandPart>
        <name>Fe</name>
        <dbReference type="ChEBI" id="CHEBI:18248"/>
    </ligandPart>
</feature>
<sequence>MRECAFQTWVFALISLLFLSYWLAWVVYARTLHPLASIPGPFWASLSRTWYMRRAYDGNIEVVQRELHARLGPIVRIAPDEVSISDPSAIPLVYRSQKPLQKTDYYLVYRNTDITKQPDMFTSIDESEHSRYRRIVNPAYLMSSVLKSEGAIDECTTLFLRRLGGFADSKQKMDFGEWLEMYSYDVIGQVFFGKMLGFLENSCDYGNYIASIDVIMPVLNLLGVTPKHYRPLVLISSALIPAVLKAIKAVGHMQKEAIGIADNRKREMSEKESGGVDVLSHLFRIVTEKGPEINFGHKEATNEAYTGIMAGADSTSIELRACFYYLIKNPAVLMKVLAEIDSADASGNLSSPVKFSESKKLPYLSACIRESIRMFPAVSMGMQRHPPIEGLEIAGKLIPNSCRVSMNPAVVQFDKQIFGNDASEFRPERWLESSEEILKAMDKTMLVFGAGTRTCTGQNIALAQMHKLLPEVLRHFSLKMSDNHSWKTRNSFFIKQRGIVVEVKRRRMGDTAC</sequence>
<dbReference type="PRINTS" id="PR00385">
    <property type="entry name" value="P450"/>
</dbReference>
<dbReference type="Proteomes" id="UP000240883">
    <property type="component" value="Unassembled WGS sequence"/>
</dbReference>
<dbReference type="GO" id="GO:0016705">
    <property type="term" value="F:oxidoreductase activity, acting on paired donors, with incorporation or reduction of molecular oxygen"/>
    <property type="evidence" value="ECO:0007669"/>
    <property type="project" value="InterPro"/>
</dbReference>
<dbReference type="EMBL" id="KZ678134">
    <property type="protein sequence ID" value="PSN67943.1"/>
    <property type="molecule type" value="Genomic_DNA"/>
</dbReference>